<evidence type="ECO:0000256" key="5">
    <source>
        <dbReference type="ARBA" id="ARBA00022840"/>
    </source>
</evidence>
<comment type="caution">
    <text evidence="9">The sequence shown here is derived from an EMBL/GenBank/DDBJ whole genome shotgun (WGS) entry which is preliminary data.</text>
</comment>
<keyword evidence="5" id="KW-0067">ATP-binding</keyword>
<dbReference type="Proteomes" id="UP000608955">
    <property type="component" value="Unassembled WGS sequence"/>
</dbReference>
<dbReference type="InterPro" id="IPR036890">
    <property type="entry name" value="HATPase_C_sf"/>
</dbReference>
<evidence type="ECO:0000313" key="9">
    <source>
        <dbReference type="EMBL" id="GHD96576.1"/>
    </source>
</evidence>
<sequence>MTGPGSPRSPRTSWRNTTHDWAATVDMDHLRHIAGRPAQFAPGGVGHLVLEVLAYAADEAESRGGGRCVITLHTDGSVSVADDGRGTDTRVDEHGRLVKKPVMATKDLRFFDSPDAERLPDGHPRRGMSVVAALSEWLLHTNRRANGARTQRYEHGVPVSGLVPLPPDGTTGTAVHFIPDARLRTSACAPTRADLTRADLTRWVQHWPHLSVRLDDQRTPRADRA</sequence>
<evidence type="ECO:0000256" key="6">
    <source>
        <dbReference type="ARBA" id="ARBA00023029"/>
    </source>
</evidence>
<evidence type="ECO:0000313" key="10">
    <source>
        <dbReference type="Proteomes" id="UP000608955"/>
    </source>
</evidence>
<name>A0A919CZH9_9ACTN</name>
<evidence type="ECO:0000256" key="2">
    <source>
        <dbReference type="ARBA" id="ARBA00010708"/>
    </source>
</evidence>
<evidence type="ECO:0000256" key="3">
    <source>
        <dbReference type="ARBA" id="ARBA00012895"/>
    </source>
</evidence>
<keyword evidence="6" id="KW-0799">Topoisomerase</keyword>
<reference evidence="9" key="1">
    <citation type="journal article" date="2014" name="Int. J. Syst. Evol. Microbiol.">
        <title>Complete genome sequence of Corynebacterium casei LMG S-19264T (=DSM 44701T), isolated from a smear-ripened cheese.</title>
        <authorList>
            <consortium name="US DOE Joint Genome Institute (JGI-PGF)"/>
            <person name="Walter F."/>
            <person name="Albersmeier A."/>
            <person name="Kalinowski J."/>
            <person name="Ruckert C."/>
        </authorList>
    </citation>
    <scope>NUCLEOTIDE SEQUENCE</scope>
    <source>
        <strain evidence="9">JCM 4654</strain>
    </source>
</reference>
<dbReference type="SUPFAM" id="SSF55874">
    <property type="entry name" value="ATPase domain of HSP90 chaperone/DNA topoisomerase II/histidine kinase"/>
    <property type="match status" value="1"/>
</dbReference>
<proteinExistence type="inferred from homology"/>
<keyword evidence="10" id="KW-1185">Reference proteome</keyword>
<accession>A0A919CZH9</accession>
<gene>
    <name evidence="9" type="ORF">GCM10010508_65870</name>
</gene>
<dbReference type="GO" id="GO:0003918">
    <property type="term" value="F:DNA topoisomerase type II (double strand cut, ATP-hydrolyzing) activity"/>
    <property type="evidence" value="ECO:0007669"/>
    <property type="project" value="UniProtKB-EC"/>
</dbReference>
<dbReference type="PANTHER" id="PTHR45866:SF1">
    <property type="entry name" value="DNA GYRASE SUBUNIT B, MITOCHONDRIAL"/>
    <property type="match status" value="1"/>
</dbReference>
<keyword evidence="8" id="KW-0413">Isomerase</keyword>
<dbReference type="EMBL" id="BMVF01000028">
    <property type="protein sequence ID" value="GHD96576.1"/>
    <property type="molecule type" value="Genomic_DNA"/>
</dbReference>
<dbReference type="EC" id="5.6.2.2" evidence="3"/>
<protein>
    <recommendedName>
        <fullName evidence="3">DNA topoisomerase (ATP-hydrolyzing)</fullName>
        <ecNumber evidence="3">5.6.2.2</ecNumber>
    </recommendedName>
</protein>
<comment type="similarity">
    <text evidence="2">Belongs to the type II topoisomerase GyrB family.</text>
</comment>
<evidence type="ECO:0000256" key="1">
    <source>
        <dbReference type="ARBA" id="ARBA00000185"/>
    </source>
</evidence>
<reference evidence="9" key="2">
    <citation type="submission" date="2020-09" db="EMBL/GenBank/DDBJ databases">
        <authorList>
            <person name="Sun Q."/>
            <person name="Ohkuma M."/>
        </authorList>
    </citation>
    <scope>NUCLEOTIDE SEQUENCE</scope>
    <source>
        <strain evidence="9">JCM 4654</strain>
    </source>
</reference>
<dbReference type="AlphaFoldDB" id="A0A919CZH9"/>
<evidence type="ECO:0000256" key="7">
    <source>
        <dbReference type="ARBA" id="ARBA00023125"/>
    </source>
</evidence>
<organism evidence="9 10">
    <name type="scientific">Streptomyces naganishii JCM 4654</name>
    <dbReference type="NCBI Taxonomy" id="1306179"/>
    <lineage>
        <taxon>Bacteria</taxon>
        <taxon>Bacillati</taxon>
        <taxon>Actinomycetota</taxon>
        <taxon>Actinomycetes</taxon>
        <taxon>Kitasatosporales</taxon>
        <taxon>Streptomycetaceae</taxon>
        <taxon>Streptomyces</taxon>
    </lineage>
</organism>
<keyword evidence="7" id="KW-0238">DNA-binding</keyword>
<dbReference type="PANTHER" id="PTHR45866">
    <property type="entry name" value="DNA GYRASE/TOPOISOMERASE SUBUNIT B"/>
    <property type="match status" value="1"/>
</dbReference>
<evidence type="ECO:0000256" key="8">
    <source>
        <dbReference type="ARBA" id="ARBA00023235"/>
    </source>
</evidence>
<dbReference type="Gene3D" id="3.30.565.10">
    <property type="entry name" value="Histidine kinase-like ATPase, C-terminal domain"/>
    <property type="match status" value="1"/>
</dbReference>
<comment type="catalytic activity">
    <reaction evidence="1">
        <text>ATP-dependent breakage, passage and rejoining of double-stranded DNA.</text>
        <dbReference type="EC" id="5.6.2.2"/>
    </reaction>
</comment>
<dbReference type="GO" id="GO:0005524">
    <property type="term" value="F:ATP binding"/>
    <property type="evidence" value="ECO:0007669"/>
    <property type="project" value="UniProtKB-KW"/>
</dbReference>
<dbReference type="GO" id="GO:0003677">
    <property type="term" value="F:DNA binding"/>
    <property type="evidence" value="ECO:0007669"/>
    <property type="project" value="UniProtKB-KW"/>
</dbReference>
<evidence type="ECO:0000256" key="4">
    <source>
        <dbReference type="ARBA" id="ARBA00022741"/>
    </source>
</evidence>
<keyword evidence="4" id="KW-0547">Nucleotide-binding</keyword>